<keyword evidence="6 10" id="KW-0346">Stress response</keyword>
<keyword evidence="12" id="KW-0175">Coiled coil</keyword>
<dbReference type="NCBIfam" id="NF003555">
    <property type="entry name" value="PRK05218.1"/>
    <property type="match status" value="1"/>
</dbReference>
<dbReference type="PRINTS" id="PR00775">
    <property type="entry name" value="HEATSHOCK90"/>
</dbReference>
<dbReference type="Gene3D" id="1.20.120.790">
    <property type="entry name" value="Heat shock protein 90, C-terminal domain"/>
    <property type="match status" value="1"/>
</dbReference>
<feature type="binding site" evidence="11">
    <location>
        <position position="183"/>
    </location>
    <ligand>
        <name>ATP</name>
        <dbReference type="ChEBI" id="CHEBI:30616"/>
    </ligand>
</feature>
<evidence type="ECO:0000256" key="4">
    <source>
        <dbReference type="ARBA" id="ARBA00022741"/>
    </source>
</evidence>
<dbReference type="Gene3D" id="3.30.565.10">
    <property type="entry name" value="Histidine kinase-like ATPase, C-terminal domain"/>
    <property type="match status" value="1"/>
</dbReference>
<dbReference type="GO" id="GO:0016887">
    <property type="term" value="F:ATP hydrolysis activity"/>
    <property type="evidence" value="ECO:0007669"/>
    <property type="project" value="InterPro"/>
</dbReference>
<dbReference type="PROSITE" id="PS00298">
    <property type="entry name" value="HSP90"/>
    <property type="match status" value="1"/>
</dbReference>
<sequence length="657" mass="73928">MATTDASAPQEGQAHYEFRAETQQLLRLMIHSLYSNKEIFLRELISNASDALDKLRFAALTDQSLVPEEELHIRIEIDAEARSLTVHDNGIGMSREDAVQNLGTIAKSGTQEFMALLEQAKDAKERPDLIGQFGVGFYASFLVADRVVVLTRKAGEVEATRWESDGVGGSYTVEAAERPQAGTSVTLMLKPADDEDGIQDYTKPWVVESIVRKYSDFVSYPIKMKQEAPPLAKPDEEAPPAEPEDKVLNSMKAIWTRSPSDVQDEEYKEFYKHISHDWNDPLTHLTTSLEGTLEAKALLYIPSRAPFDLFRADAERRGVQLYVRRVFIMDDCKELLPNYLRFVRGVVDSEDLPLNVSREILQQNRQIRAIRKHLVKKILDALANMKKGEGDDYLSFWKQFGAVLKEGLLLSQERNERIYELLLAESSNGEAGALVSLGEYSERMKEGQEAIYYLTAPSVEQARKSPHLEAFQAKGVEVLFFTDAVDEIWLQERAEYEGKKFQSVVQGDIQLGTEEEKKEAEEEKQRQQNELGDLLLAVRAALQEEVKEVRLSSRLTSSPACLVTGDGDLSPQLERIMRATGQEVPKVKRVLEVNPTHPVVKRMQEMHEASKAHPDLPNFSRLLYGQAILSEGGELEEPAEFAKLIAEVMVKVSVSAS</sequence>
<proteinExistence type="inferred from homology"/>
<name>D0LYJ5_HALO1</name>
<dbReference type="OrthoDB" id="9802640at2"/>
<evidence type="ECO:0000256" key="7">
    <source>
        <dbReference type="ARBA" id="ARBA00023186"/>
    </source>
</evidence>
<keyword evidence="5 10" id="KW-0067">ATP-binding</keyword>
<evidence type="ECO:0000313" key="14">
    <source>
        <dbReference type="EMBL" id="ACY17861.1"/>
    </source>
</evidence>
<accession>D0LYJ5</accession>
<dbReference type="InterPro" id="IPR037196">
    <property type="entry name" value="HSP90_C"/>
</dbReference>
<feature type="binding site" evidence="11">
    <location>
        <begin position="132"/>
        <end position="137"/>
    </location>
    <ligand>
        <name>ATP</name>
        <dbReference type="ChEBI" id="CHEBI:30616"/>
    </ligand>
</feature>
<dbReference type="EMBL" id="CP001804">
    <property type="protein sequence ID" value="ACY17861.1"/>
    <property type="molecule type" value="Genomic_DNA"/>
</dbReference>
<dbReference type="GO" id="GO:0005524">
    <property type="term" value="F:ATP binding"/>
    <property type="evidence" value="ECO:0007669"/>
    <property type="project" value="UniProtKB-UniRule"/>
</dbReference>
<dbReference type="Pfam" id="PF00183">
    <property type="entry name" value="HSP90"/>
    <property type="match status" value="1"/>
</dbReference>
<dbReference type="SUPFAM" id="SSF54211">
    <property type="entry name" value="Ribosomal protein S5 domain 2-like"/>
    <property type="match status" value="1"/>
</dbReference>
<evidence type="ECO:0000259" key="13">
    <source>
        <dbReference type="SMART" id="SM00387"/>
    </source>
</evidence>
<dbReference type="CDD" id="cd16927">
    <property type="entry name" value="HATPase_Hsp90-like"/>
    <property type="match status" value="1"/>
</dbReference>
<dbReference type="KEGG" id="hoh:Hoch_5377"/>
<evidence type="ECO:0000256" key="5">
    <source>
        <dbReference type="ARBA" id="ARBA00022840"/>
    </source>
</evidence>
<reference evidence="14 15" key="1">
    <citation type="journal article" date="2010" name="Stand. Genomic Sci.">
        <title>Complete genome sequence of Haliangium ochraceum type strain (SMP-2).</title>
        <authorList>
            <consortium name="US DOE Joint Genome Institute (JGI-PGF)"/>
            <person name="Ivanova N."/>
            <person name="Daum C."/>
            <person name="Lang E."/>
            <person name="Abt B."/>
            <person name="Kopitz M."/>
            <person name="Saunders E."/>
            <person name="Lapidus A."/>
            <person name="Lucas S."/>
            <person name="Glavina Del Rio T."/>
            <person name="Nolan M."/>
            <person name="Tice H."/>
            <person name="Copeland A."/>
            <person name="Cheng J.F."/>
            <person name="Chen F."/>
            <person name="Bruce D."/>
            <person name="Goodwin L."/>
            <person name="Pitluck S."/>
            <person name="Mavromatis K."/>
            <person name="Pati A."/>
            <person name="Mikhailova N."/>
            <person name="Chen A."/>
            <person name="Palaniappan K."/>
            <person name="Land M."/>
            <person name="Hauser L."/>
            <person name="Chang Y.J."/>
            <person name="Jeffries C.D."/>
            <person name="Detter J.C."/>
            <person name="Brettin T."/>
            <person name="Rohde M."/>
            <person name="Goker M."/>
            <person name="Bristow J."/>
            <person name="Markowitz V."/>
            <person name="Eisen J.A."/>
            <person name="Hugenholtz P."/>
            <person name="Kyrpides N.C."/>
            <person name="Klenk H.P."/>
        </authorList>
    </citation>
    <scope>NUCLEOTIDE SEQUENCE [LARGE SCALE GENOMIC DNA]</scope>
    <source>
        <strain evidence="15">DSM 14365 / CIP 107738 / JCM 11303 / AJ 13395 / SMP-2</strain>
    </source>
</reference>
<dbReference type="FunFam" id="3.30.230.80:FF:000002">
    <property type="entry name" value="Molecular chaperone HtpG"/>
    <property type="match status" value="1"/>
</dbReference>
<comment type="function">
    <text evidence="8 10">Molecular chaperone. Has ATPase activity.</text>
</comment>
<evidence type="ECO:0000256" key="6">
    <source>
        <dbReference type="ARBA" id="ARBA00023016"/>
    </source>
</evidence>
<dbReference type="GO" id="GO:0140662">
    <property type="term" value="F:ATP-dependent protein folding chaperone"/>
    <property type="evidence" value="ECO:0007669"/>
    <property type="project" value="InterPro"/>
</dbReference>
<feature type="region of interest" description="C" evidence="10">
    <location>
        <begin position="576"/>
        <end position="657"/>
    </location>
</feature>
<dbReference type="SMART" id="SM00387">
    <property type="entry name" value="HATPase_c"/>
    <property type="match status" value="1"/>
</dbReference>
<dbReference type="InterPro" id="IPR020575">
    <property type="entry name" value="Hsp90_N"/>
</dbReference>
<evidence type="ECO:0000256" key="1">
    <source>
        <dbReference type="ARBA" id="ARBA00004496"/>
    </source>
</evidence>
<protein>
    <recommendedName>
        <fullName evidence="9 10">Chaperone protein HtpG</fullName>
    </recommendedName>
    <alternativeName>
        <fullName evidence="10">Heat shock protein HtpG</fullName>
    </alternativeName>
    <alternativeName>
        <fullName evidence="10">High temperature protein G</fullName>
    </alternativeName>
</protein>
<dbReference type="GO" id="GO:0005737">
    <property type="term" value="C:cytoplasm"/>
    <property type="evidence" value="ECO:0007669"/>
    <property type="project" value="UniProtKB-SubCell"/>
</dbReference>
<dbReference type="HAMAP" id="MF_00505">
    <property type="entry name" value="HSP90"/>
    <property type="match status" value="1"/>
</dbReference>
<keyword evidence="3 10" id="KW-0963">Cytoplasm</keyword>
<comment type="subunit">
    <text evidence="10">Homodimer.</text>
</comment>
<dbReference type="AlphaFoldDB" id="D0LYJ5"/>
<dbReference type="FunFam" id="3.30.565.10:FF:000009">
    <property type="entry name" value="Molecular chaperone HtpG"/>
    <property type="match status" value="1"/>
</dbReference>
<keyword evidence="4 10" id="KW-0547">Nucleotide-binding</keyword>
<dbReference type="Gene3D" id="3.40.50.11260">
    <property type="match status" value="1"/>
</dbReference>
<evidence type="ECO:0000256" key="2">
    <source>
        <dbReference type="ARBA" id="ARBA00008239"/>
    </source>
</evidence>
<dbReference type="InterPro" id="IPR001404">
    <property type="entry name" value="Hsp90_fam"/>
</dbReference>
<dbReference type="InterPro" id="IPR019805">
    <property type="entry name" value="Heat_shock_protein_90_CS"/>
</dbReference>
<comment type="subcellular location">
    <subcellularLocation>
        <location evidence="1 10">Cytoplasm</location>
    </subcellularLocation>
</comment>
<organism evidence="14 15">
    <name type="scientific">Haliangium ochraceum (strain DSM 14365 / JCM 11303 / SMP-2)</name>
    <dbReference type="NCBI Taxonomy" id="502025"/>
    <lineage>
        <taxon>Bacteria</taxon>
        <taxon>Pseudomonadati</taxon>
        <taxon>Myxococcota</taxon>
        <taxon>Polyangia</taxon>
        <taxon>Haliangiales</taxon>
        <taxon>Kofleriaceae</taxon>
        <taxon>Haliangium</taxon>
    </lineage>
</organism>
<dbReference type="GO" id="GO:0051082">
    <property type="term" value="F:unfolded protein binding"/>
    <property type="evidence" value="ECO:0007669"/>
    <property type="project" value="UniProtKB-UniRule"/>
</dbReference>
<dbReference type="RefSeq" id="WP_012830453.1">
    <property type="nucleotide sequence ID" value="NC_013440.1"/>
</dbReference>
<dbReference type="HOGENOM" id="CLU_006684_3_0_7"/>
<dbReference type="STRING" id="502025.Hoch_5377"/>
<feature type="binding site" evidence="11">
    <location>
        <position position="47"/>
    </location>
    <ligand>
        <name>ATP</name>
        <dbReference type="ChEBI" id="CHEBI:30616"/>
    </ligand>
</feature>
<feature type="coiled-coil region" evidence="12">
    <location>
        <begin position="510"/>
        <end position="537"/>
    </location>
</feature>
<feature type="binding site" evidence="11">
    <location>
        <begin position="108"/>
        <end position="109"/>
    </location>
    <ligand>
        <name>ATP</name>
        <dbReference type="ChEBI" id="CHEBI:30616"/>
    </ligand>
</feature>
<keyword evidence="15" id="KW-1185">Reference proteome</keyword>
<dbReference type="SUPFAM" id="SSF110942">
    <property type="entry name" value="HSP90 C-terminal domain"/>
    <property type="match status" value="1"/>
</dbReference>
<comment type="caution">
    <text evidence="10">Lacks conserved residue(s) required for the propagation of feature annotation.</text>
</comment>
<dbReference type="InterPro" id="IPR020568">
    <property type="entry name" value="Ribosomal_Su5_D2-typ_SF"/>
</dbReference>
<dbReference type="InterPro" id="IPR003594">
    <property type="entry name" value="HATPase_dom"/>
</dbReference>
<feature type="binding site" evidence="11">
    <location>
        <position position="88"/>
    </location>
    <ligand>
        <name>ATP</name>
        <dbReference type="ChEBI" id="CHEBI:30616"/>
    </ligand>
</feature>
<comment type="similarity">
    <text evidence="2 10">Belongs to the heat shock protein 90 family.</text>
</comment>
<dbReference type="PANTHER" id="PTHR11528">
    <property type="entry name" value="HEAT SHOCK PROTEIN 90 FAMILY MEMBER"/>
    <property type="match status" value="1"/>
</dbReference>
<evidence type="ECO:0000256" key="11">
    <source>
        <dbReference type="PIRSR" id="PIRSR002583-1"/>
    </source>
</evidence>
<gene>
    <name evidence="10" type="primary">htpG</name>
    <name evidence="14" type="ordered locus">Hoch_5377</name>
</gene>
<dbReference type="InterPro" id="IPR036890">
    <property type="entry name" value="HATPase_C_sf"/>
</dbReference>
<feature type="binding site" evidence="11">
    <location>
        <position position="107"/>
    </location>
    <ligand>
        <name>ATP</name>
        <dbReference type="ChEBI" id="CHEBI:30616"/>
    </ligand>
</feature>
<dbReference type="Pfam" id="PF13589">
    <property type="entry name" value="HATPase_c_3"/>
    <property type="match status" value="1"/>
</dbReference>
<dbReference type="PIRSF" id="PIRSF002583">
    <property type="entry name" value="Hsp90"/>
    <property type="match status" value="1"/>
</dbReference>
<dbReference type="SUPFAM" id="SSF55874">
    <property type="entry name" value="ATPase domain of HSP90 chaperone/DNA topoisomerase II/histidine kinase"/>
    <property type="match status" value="1"/>
</dbReference>
<keyword evidence="7 10" id="KW-0143">Chaperone</keyword>
<feature type="binding site" evidence="11">
    <location>
        <position position="101"/>
    </location>
    <ligand>
        <name>ATP</name>
        <dbReference type="ChEBI" id="CHEBI:30616"/>
    </ligand>
</feature>
<dbReference type="Gene3D" id="3.30.230.80">
    <property type="match status" value="1"/>
</dbReference>
<evidence type="ECO:0000256" key="8">
    <source>
        <dbReference type="ARBA" id="ARBA00058590"/>
    </source>
</evidence>
<feature type="binding site" evidence="11">
    <location>
        <position position="93"/>
    </location>
    <ligand>
        <name>ATP</name>
        <dbReference type="ChEBI" id="CHEBI:30616"/>
    </ligand>
</feature>
<dbReference type="eggNOG" id="COG0326">
    <property type="taxonomic scope" value="Bacteria"/>
</dbReference>
<feature type="binding site" evidence="11">
    <location>
        <position position="43"/>
    </location>
    <ligand>
        <name>ATP</name>
        <dbReference type="ChEBI" id="CHEBI:30616"/>
    </ligand>
</feature>
<feature type="domain" description="Histidine kinase/HSP90-like ATPase" evidence="13">
    <location>
        <begin position="36"/>
        <end position="193"/>
    </location>
</feature>
<evidence type="ECO:0000256" key="9">
    <source>
        <dbReference type="ARBA" id="ARBA00070675"/>
    </source>
</evidence>
<feature type="region of interest" description="A; substrate-binding" evidence="10">
    <location>
        <begin position="1"/>
        <end position="358"/>
    </location>
</feature>
<evidence type="ECO:0000256" key="12">
    <source>
        <dbReference type="SAM" id="Coils"/>
    </source>
</evidence>
<evidence type="ECO:0000256" key="3">
    <source>
        <dbReference type="ARBA" id="ARBA00022490"/>
    </source>
</evidence>
<feature type="binding site" evidence="11">
    <location>
        <position position="358"/>
    </location>
    <ligand>
        <name>ATP</name>
        <dbReference type="ChEBI" id="CHEBI:30616"/>
    </ligand>
</feature>
<evidence type="ECO:0000256" key="10">
    <source>
        <dbReference type="HAMAP-Rule" id="MF_00505"/>
    </source>
</evidence>
<dbReference type="Proteomes" id="UP000001880">
    <property type="component" value="Chromosome"/>
</dbReference>
<evidence type="ECO:0000313" key="15">
    <source>
        <dbReference type="Proteomes" id="UP000001880"/>
    </source>
</evidence>